<dbReference type="STRING" id="913024.SAMN05421741_11846"/>
<reference evidence="2" key="1">
    <citation type="submission" date="2016-10" db="EMBL/GenBank/DDBJ databases">
        <authorList>
            <person name="Varghese N."/>
            <person name="Submissions S."/>
        </authorList>
    </citation>
    <scope>NUCLEOTIDE SEQUENCE [LARGE SCALE GENOMIC DNA]</scope>
    <source>
        <strain evidence="2">DS-12</strain>
    </source>
</reference>
<dbReference type="Pfam" id="PF05119">
    <property type="entry name" value="Terminase_4"/>
    <property type="match status" value="1"/>
</dbReference>
<keyword evidence="2" id="KW-1185">Reference proteome</keyword>
<organism evidence="1 2">
    <name type="scientific">Paenimyroides ummariense</name>
    <dbReference type="NCBI Taxonomy" id="913024"/>
    <lineage>
        <taxon>Bacteria</taxon>
        <taxon>Pseudomonadati</taxon>
        <taxon>Bacteroidota</taxon>
        <taxon>Flavobacteriia</taxon>
        <taxon>Flavobacteriales</taxon>
        <taxon>Flavobacteriaceae</taxon>
        <taxon>Paenimyroides</taxon>
    </lineage>
</organism>
<dbReference type="AlphaFoldDB" id="A0A1I5E1G6"/>
<accession>A0A1I5E1G6</accession>
<sequence>MEVIHNSGDGWKDAETKKSNNNLYEIITKLPAALAKFELTKDQKFWYKYYGDQLVSSNKLTKTDLFHLHRLAQSIDYYIQAEKEISKRGYNGGLVQTYTSGAANVSAHWTLREKCLKDIDEISKHFGFSFKDRAKLTQIKEDPQQLDIFNNFFEKHG</sequence>
<protein>
    <submittedName>
        <fullName evidence="1">Phage terminase, small subunit, putative, P27 family</fullName>
    </submittedName>
</protein>
<name>A0A1I5E1G6_9FLAO</name>
<dbReference type="OrthoDB" id="1447831at2"/>
<evidence type="ECO:0000313" key="2">
    <source>
        <dbReference type="Proteomes" id="UP000199036"/>
    </source>
</evidence>
<gene>
    <name evidence="1" type="ORF">SAMN05421741_11846</name>
</gene>
<dbReference type="Proteomes" id="UP000199036">
    <property type="component" value="Unassembled WGS sequence"/>
</dbReference>
<dbReference type="EMBL" id="FOVI01000018">
    <property type="protein sequence ID" value="SFO05332.1"/>
    <property type="molecule type" value="Genomic_DNA"/>
</dbReference>
<evidence type="ECO:0000313" key="1">
    <source>
        <dbReference type="EMBL" id="SFO05332.1"/>
    </source>
</evidence>
<proteinExistence type="predicted"/>
<dbReference type="InterPro" id="IPR006448">
    <property type="entry name" value="Phage_term_ssu_P27"/>
</dbReference>
<dbReference type="RefSeq" id="WP_091524665.1">
    <property type="nucleotide sequence ID" value="NZ_FOVI01000018.1"/>
</dbReference>